<evidence type="ECO:0000313" key="1">
    <source>
        <dbReference type="Ensembl" id="ENSCAFP00845010924.1"/>
    </source>
</evidence>
<accession>A0A8I3N3F3</accession>
<dbReference type="OrthoDB" id="9785537at2759"/>
<keyword evidence="2" id="KW-1185">Reference proteome</keyword>
<reference evidence="1" key="1">
    <citation type="submission" date="2020-03" db="EMBL/GenBank/DDBJ databases">
        <title>Long-read based genome assembly of a Labrador retriever dog.</title>
        <authorList>
            <person name="Eory L."/>
            <person name="Zhang W."/>
            <person name="Schoenebeck J."/>
        </authorList>
    </citation>
    <scope>NUCLEOTIDE SEQUENCE [LARGE SCALE GENOMIC DNA]</scope>
    <source>
        <strain evidence="1">Labrador retriever</strain>
    </source>
</reference>
<name>A0A8I3N3F3_CANLF</name>
<reference evidence="1" key="2">
    <citation type="submission" date="2025-08" db="UniProtKB">
        <authorList>
            <consortium name="Ensembl"/>
        </authorList>
    </citation>
    <scope>IDENTIFICATION</scope>
    <source>
        <strain evidence="1">Boxer</strain>
    </source>
</reference>
<dbReference type="GeneTree" id="ENSGT01150000286916"/>
<evidence type="ECO:0000313" key="2">
    <source>
        <dbReference type="Proteomes" id="UP000805418"/>
    </source>
</evidence>
<reference evidence="1" key="3">
    <citation type="submission" date="2025-09" db="UniProtKB">
        <authorList>
            <consortium name="Ensembl"/>
        </authorList>
    </citation>
    <scope>IDENTIFICATION</scope>
    <source>
        <strain evidence="1">Boxer</strain>
    </source>
</reference>
<proteinExistence type="predicted"/>
<organism evidence="1 2">
    <name type="scientific">Canis lupus familiaris</name>
    <name type="common">Dog</name>
    <name type="synonym">Canis familiaris</name>
    <dbReference type="NCBI Taxonomy" id="9615"/>
    <lineage>
        <taxon>Eukaryota</taxon>
        <taxon>Metazoa</taxon>
        <taxon>Chordata</taxon>
        <taxon>Craniata</taxon>
        <taxon>Vertebrata</taxon>
        <taxon>Euteleostomi</taxon>
        <taxon>Mammalia</taxon>
        <taxon>Eutheria</taxon>
        <taxon>Laurasiatheria</taxon>
        <taxon>Carnivora</taxon>
        <taxon>Caniformia</taxon>
        <taxon>Canidae</taxon>
        <taxon>Canis</taxon>
    </lineage>
</organism>
<sequence length="148" mass="17715">MPSYYKLNEINSLLHCWWKCVLVQPLWKNVWRFLKELKIDLPYDPAIALLGIYPKDTDAVKRQDTCTPMFLAAMSTIAKLWKEPQCPSKDEWIKKMWFMYTMEYYSAIRNDKHPPLASKWMELEGIMLSEISQLEKDKHYMVSFIWGI</sequence>
<dbReference type="Proteomes" id="UP000805418">
    <property type="component" value="Chromosome 12"/>
</dbReference>
<evidence type="ECO:0008006" key="3">
    <source>
        <dbReference type="Google" id="ProtNLM"/>
    </source>
</evidence>
<protein>
    <recommendedName>
        <fullName evidence="3">DUF1725 domain-containing protein</fullName>
    </recommendedName>
</protein>
<dbReference type="AlphaFoldDB" id="A0A8I3N3F3"/>
<dbReference type="Ensembl" id="ENSCAFT00845014094.1">
    <property type="protein sequence ID" value="ENSCAFP00845010924.1"/>
    <property type="gene ID" value="ENSCAFG00845008005.1"/>
</dbReference>